<accession>A0ABR2IZ32</accession>
<name>A0ABR2IZ32_9EUKA</name>
<sequence length="115" mass="13243">MSVLNRVLYDSTVALKKLQKDGINCSENVQQFKEKIGELIQILEKEKQNDRNGRIGCHAAQLTDLQILVDELIDYNQNPTIQKAEYLRGLALTDGTITEFVKTEMNKQKDPQFRF</sequence>
<keyword evidence="2" id="KW-1185">Reference proteome</keyword>
<gene>
    <name evidence="1" type="ORF">M9Y10_008769</name>
</gene>
<reference evidence="1 2" key="1">
    <citation type="submission" date="2024-04" db="EMBL/GenBank/DDBJ databases">
        <title>Tritrichomonas musculus Genome.</title>
        <authorList>
            <person name="Alves-Ferreira E."/>
            <person name="Grigg M."/>
            <person name="Lorenzi H."/>
            <person name="Galac M."/>
        </authorList>
    </citation>
    <scope>NUCLEOTIDE SEQUENCE [LARGE SCALE GENOMIC DNA]</scope>
    <source>
        <strain evidence="1 2">EAF2021</strain>
    </source>
</reference>
<proteinExistence type="predicted"/>
<evidence type="ECO:0008006" key="3">
    <source>
        <dbReference type="Google" id="ProtNLM"/>
    </source>
</evidence>
<evidence type="ECO:0000313" key="1">
    <source>
        <dbReference type="EMBL" id="KAK8870871.1"/>
    </source>
</evidence>
<evidence type="ECO:0000313" key="2">
    <source>
        <dbReference type="Proteomes" id="UP001470230"/>
    </source>
</evidence>
<protein>
    <recommendedName>
        <fullName evidence="3">Tubulin-specific chaperone A</fullName>
    </recommendedName>
</protein>
<comment type="caution">
    <text evidence="1">The sequence shown here is derived from an EMBL/GenBank/DDBJ whole genome shotgun (WGS) entry which is preliminary data.</text>
</comment>
<dbReference type="Proteomes" id="UP001470230">
    <property type="component" value="Unassembled WGS sequence"/>
</dbReference>
<organism evidence="1 2">
    <name type="scientific">Tritrichomonas musculus</name>
    <dbReference type="NCBI Taxonomy" id="1915356"/>
    <lineage>
        <taxon>Eukaryota</taxon>
        <taxon>Metamonada</taxon>
        <taxon>Parabasalia</taxon>
        <taxon>Tritrichomonadida</taxon>
        <taxon>Tritrichomonadidae</taxon>
        <taxon>Tritrichomonas</taxon>
    </lineage>
</organism>
<dbReference type="EMBL" id="JAPFFF010000014">
    <property type="protein sequence ID" value="KAK8870871.1"/>
    <property type="molecule type" value="Genomic_DNA"/>
</dbReference>